<dbReference type="InterPro" id="IPR001611">
    <property type="entry name" value="Leu-rich_rpt"/>
</dbReference>
<protein>
    <recommendedName>
        <fullName evidence="12">Disease resistance RPP13-like protein 1</fullName>
    </recommendedName>
</protein>
<keyword evidence="5" id="KW-0067">ATP-binding</keyword>
<dbReference type="GO" id="GO:0051707">
    <property type="term" value="P:response to other organism"/>
    <property type="evidence" value="ECO:0007669"/>
    <property type="project" value="UniProtKB-ARBA"/>
</dbReference>
<dbReference type="InterPro" id="IPR032675">
    <property type="entry name" value="LRR_dom_sf"/>
</dbReference>
<feature type="domain" description="NB-ARC" evidence="6">
    <location>
        <begin position="179"/>
        <end position="349"/>
    </location>
</feature>
<dbReference type="Pfam" id="PF23559">
    <property type="entry name" value="WHD_DRP"/>
    <property type="match status" value="1"/>
</dbReference>
<dbReference type="Gene3D" id="1.10.8.430">
    <property type="entry name" value="Helical domain of apoptotic protease-activating factors"/>
    <property type="match status" value="1"/>
</dbReference>
<dbReference type="SUPFAM" id="SSF52540">
    <property type="entry name" value="P-loop containing nucleoside triphosphate hydrolases"/>
    <property type="match status" value="1"/>
</dbReference>
<dbReference type="InterPro" id="IPR036388">
    <property type="entry name" value="WH-like_DNA-bd_sf"/>
</dbReference>
<dbReference type="GO" id="GO:0005524">
    <property type="term" value="F:ATP binding"/>
    <property type="evidence" value="ECO:0007669"/>
    <property type="project" value="UniProtKB-KW"/>
</dbReference>
<dbReference type="InterPro" id="IPR027417">
    <property type="entry name" value="P-loop_NTPase"/>
</dbReference>
<evidence type="ECO:0000313" key="10">
    <source>
        <dbReference type="EMBL" id="KAF3432457.1"/>
    </source>
</evidence>
<feature type="domain" description="Disease resistance protein winged helix" evidence="8">
    <location>
        <begin position="435"/>
        <end position="504"/>
    </location>
</feature>
<name>A0A8K0DWG2_9ROSA</name>
<dbReference type="SUPFAM" id="SSF52058">
    <property type="entry name" value="L domain-like"/>
    <property type="match status" value="2"/>
</dbReference>
<dbReference type="InterPro" id="IPR002182">
    <property type="entry name" value="NB-ARC"/>
</dbReference>
<keyword evidence="2" id="KW-0677">Repeat</keyword>
<dbReference type="GO" id="GO:0006952">
    <property type="term" value="P:defense response"/>
    <property type="evidence" value="ECO:0007669"/>
    <property type="project" value="UniProtKB-KW"/>
</dbReference>
<dbReference type="PRINTS" id="PR00364">
    <property type="entry name" value="DISEASERSIST"/>
</dbReference>
<keyword evidence="11" id="KW-1185">Reference proteome</keyword>
<organism evidence="10 11">
    <name type="scientific">Rhamnella rubrinervis</name>
    <dbReference type="NCBI Taxonomy" id="2594499"/>
    <lineage>
        <taxon>Eukaryota</taxon>
        <taxon>Viridiplantae</taxon>
        <taxon>Streptophyta</taxon>
        <taxon>Embryophyta</taxon>
        <taxon>Tracheophyta</taxon>
        <taxon>Spermatophyta</taxon>
        <taxon>Magnoliopsida</taxon>
        <taxon>eudicotyledons</taxon>
        <taxon>Gunneridae</taxon>
        <taxon>Pentapetalae</taxon>
        <taxon>rosids</taxon>
        <taxon>fabids</taxon>
        <taxon>Rosales</taxon>
        <taxon>Rhamnaceae</taxon>
        <taxon>rhamnoid group</taxon>
        <taxon>Rhamneae</taxon>
        <taxon>Rhamnella</taxon>
    </lineage>
</organism>
<keyword evidence="3" id="KW-0547">Nucleotide-binding</keyword>
<dbReference type="Pfam" id="PF13855">
    <property type="entry name" value="LRR_8"/>
    <property type="match status" value="1"/>
</dbReference>
<dbReference type="GO" id="GO:0043531">
    <property type="term" value="F:ADP binding"/>
    <property type="evidence" value="ECO:0007669"/>
    <property type="project" value="InterPro"/>
</dbReference>
<evidence type="ECO:0000256" key="3">
    <source>
        <dbReference type="ARBA" id="ARBA00022741"/>
    </source>
</evidence>
<dbReference type="Pfam" id="PF25019">
    <property type="entry name" value="LRR_R13L1-DRL21"/>
    <property type="match status" value="1"/>
</dbReference>
<dbReference type="InterPro" id="IPR042197">
    <property type="entry name" value="Apaf_helical"/>
</dbReference>
<evidence type="ECO:0008006" key="12">
    <source>
        <dbReference type="Google" id="ProtNLM"/>
    </source>
</evidence>
<dbReference type="Gene3D" id="1.10.10.10">
    <property type="entry name" value="Winged helix-like DNA-binding domain superfamily/Winged helix DNA-binding domain"/>
    <property type="match status" value="1"/>
</dbReference>
<evidence type="ECO:0000259" key="8">
    <source>
        <dbReference type="Pfam" id="PF23559"/>
    </source>
</evidence>
<evidence type="ECO:0000259" key="6">
    <source>
        <dbReference type="Pfam" id="PF00931"/>
    </source>
</evidence>
<dbReference type="EMBL" id="VOIH02000012">
    <property type="protein sequence ID" value="KAF3432457.1"/>
    <property type="molecule type" value="Genomic_DNA"/>
</dbReference>
<sequence length="1258" mass="142291">MAAELVGGAFLSASLQVLFDRLASRDIVDYLRGKKVNHRLLKKLKIMLLSVTAVLSDAEEKQIRNPIVKEWLDELEDAAYDADDLLDEITTDALQFKLEAARSRNDASKVSDIGLPISLNRYDLEMETKIEEILESLEFIAKQKDVLGLKEGVGEKPSTRIPTTSLVEETEVYGRDVDKEALLKLLLTCHDVGSNKLCVIPIVGMGGVGKTTLAQLVYNNEEINDYFDVKSWVCVSEEFDICRVTRTILRAVTPHSYDNKELDSLQIRLKEELMGKRFLIVLDDVWNENYINWEIISKPFKHGDRGSKIIVTTRSESVARIMGTVPNHYLDHLNDEDCWQLFAKHAFDNGDFSSHPTLETIGREVIVKKCKGLPLAVKTLGGLLHSNLEVGEWERISKSEIWDFSDNESNILPALRLSYHYLPSYLKRCFAFCSIFPKDYEFKRQELVLLWMAENFLQQSKRSKRMEDIGDEYFNELVSRSLFQRSSSAKECCFVMHDLVHDLAKYVSREYCFTLEDGNSEEIVMKTRHLAIVGPVSSKRFDSISEAIHLRTFLPLSISSFDLLSHEEVNHVILKMRYLRVLRLSGCKFLQHFPESVGDMRHLRYLDLSRSSIKTLPESVSRLCNLQTLNLSKCCNLTKLPKDLHHVINLRHLDISESNKVEMPRHISKLKSLQTLSTFIVGKDKGTKITELRELSDLQGTVSLMNLQNVDSSKDSLEANLMNKKCLEALMVSWTGDTDDSKHDRDVLDGLLPHTNLKKLDICGYGGTRFPNWLGDHSFFNIMYIKLSRCKYCNCLPPLGQLPSLQTLHIERLDGVVTVGAEFYGNGSSAIKPFASLEILHFHSMSAWTEWFQMQIGGGGGVFPKLQQLKISDCNNLSTLGLPHCLPSLTSLTIYTCQNLVSSLPRTPNLRKLELEECEKLHLQELPQTVESIRIGGGHGVESLIEALRKSQTCLLQSLHICNCSSSITFPSGCLPSTLKELEIKNCKKLEFPLHHSLKTSIEKVDISNSFSLLESFPIDFFPKLNILDIKWQESLESLTVSDGLCHDLMSLSYLGISNCPKFISFPQVGFCATSLTRLSIYTCKILKALPEQMNNLLPSLHYLGIVNCPELESFPEDGLPSSLSKLRVKNCSKLLANRTNWNLQTLQALTHLTIGDENEGGMETFPEEGLLPTTLTHLCIDGLPCLKSLDVKGLQQLTCLKGLIIYSCPLLLKLPEQRLPTSLVSLRICGCHILKERCQRDKGEDWNKISHISRIEI</sequence>
<feature type="domain" description="R13L1/DRL21-like LRR repeat region" evidence="9">
    <location>
        <begin position="689"/>
        <end position="812"/>
    </location>
</feature>
<dbReference type="InterPro" id="IPR041118">
    <property type="entry name" value="Rx_N"/>
</dbReference>
<dbReference type="PANTHER" id="PTHR36766">
    <property type="entry name" value="PLANT BROAD-SPECTRUM MILDEW RESISTANCE PROTEIN RPW8"/>
    <property type="match status" value="1"/>
</dbReference>
<evidence type="ECO:0000259" key="9">
    <source>
        <dbReference type="Pfam" id="PF25019"/>
    </source>
</evidence>
<dbReference type="Gene3D" id="3.80.10.10">
    <property type="entry name" value="Ribonuclease Inhibitor"/>
    <property type="match status" value="3"/>
</dbReference>
<dbReference type="PANTHER" id="PTHR36766:SF31">
    <property type="entry name" value="DISEASE RESISTANCE RPP13-LIKE PROTEIN 1"/>
    <property type="match status" value="1"/>
</dbReference>
<proteinExistence type="predicted"/>
<evidence type="ECO:0000256" key="1">
    <source>
        <dbReference type="ARBA" id="ARBA00022614"/>
    </source>
</evidence>
<dbReference type="FunFam" id="1.10.10.10:FF:000322">
    <property type="entry name" value="Probable disease resistance protein At1g63360"/>
    <property type="match status" value="1"/>
</dbReference>
<keyword evidence="1" id="KW-0433">Leucine-rich repeat</keyword>
<dbReference type="FunFam" id="3.40.50.300:FF:001091">
    <property type="entry name" value="Probable disease resistance protein At1g61300"/>
    <property type="match status" value="1"/>
</dbReference>
<dbReference type="Pfam" id="PF18052">
    <property type="entry name" value="Rx_N"/>
    <property type="match status" value="1"/>
</dbReference>
<evidence type="ECO:0000256" key="2">
    <source>
        <dbReference type="ARBA" id="ARBA00022737"/>
    </source>
</evidence>
<dbReference type="OrthoDB" id="1182803at2759"/>
<dbReference type="Pfam" id="PF00931">
    <property type="entry name" value="NB-ARC"/>
    <property type="match status" value="1"/>
</dbReference>
<dbReference type="InterPro" id="IPR058922">
    <property type="entry name" value="WHD_DRP"/>
</dbReference>
<evidence type="ECO:0000256" key="5">
    <source>
        <dbReference type="ARBA" id="ARBA00022840"/>
    </source>
</evidence>
<dbReference type="InterPro" id="IPR056789">
    <property type="entry name" value="LRR_R13L1-DRL21"/>
</dbReference>
<evidence type="ECO:0000313" key="11">
    <source>
        <dbReference type="Proteomes" id="UP000796880"/>
    </source>
</evidence>
<comment type="caution">
    <text evidence="10">The sequence shown here is derived from an EMBL/GenBank/DDBJ whole genome shotgun (WGS) entry which is preliminary data.</text>
</comment>
<reference evidence="10" key="1">
    <citation type="submission" date="2020-03" db="EMBL/GenBank/DDBJ databases">
        <title>A high-quality chromosome-level genome assembly of a woody plant with both climbing and erect habits, Rhamnella rubrinervis.</title>
        <authorList>
            <person name="Lu Z."/>
            <person name="Yang Y."/>
            <person name="Zhu X."/>
            <person name="Sun Y."/>
        </authorList>
    </citation>
    <scope>NUCLEOTIDE SEQUENCE</scope>
    <source>
        <strain evidence="10">BYM</strain>
        <tissue evidence="10">Leaf</tissue>
    </source>
</reference>
<dbReference type="AlphaFoldDB" id="A0A8K0DWG2"/>
<dbReference type="Gene3D" id="3.40.50.300">
    <property type="entry name" value="P-loop containing nucleotide triphosphate hydrolases"/>
    <property type="match status" value="1"/>
</dbReference>
<dbReference type="Proteomes" id="UP000796880">
    <property type="component" value="Unassembled WGS sequence"/>
</dbReference>
<keyword evidence="4" id="KW-0611">Plant defense</keyword>
<evidence type="ECO:0000259" key="7">
    <source>
        <dbReference type="Pfam" id="PF18052"/>
    </source>
</evidence>
<feature type="domain" description="Disease resistance N-terminal" evidence="7">
    <location>
        <begin position="10"/>
        <end position="99"/>
    </location>
</feature>
<accession>A0A8K0DWG2</accession>
<gene>
    <name evidence="10" type="ORF">FNV43_RR27197</name>
</gene>
<dbReference type="Gene3D" id="1.20.5.4130">
    <property type="match status" value="1"/>
</dbReference>
<evidence type="ECO:0000256" key="4">
    <source>
        <dbReference type="ARBA" id="ARBA00022821"/>
    </source>
</evidence>